<feature type="compositionally biased region" description="Basic and acidic residues" evidence="1">
    <location>
        <begin position="31"/>
        <end position="42"/>
    </location>
</feature>
<dbReference type="AlphaFoldDB" id="A0A1I2UY85"/>
<feature type="non-terminal residue" evidence="2">
    <location>
        <position position="1"/>
    </location>
</feature>
<sequence length="48" mass="5687">RPPKGFSNHNNHTPQWVKDLQNDIKQQQTTKNEKKTSEKDPFPEEPPF</sequence>
<feature type="region of interest" description="Disordered" evidence="1">
    <location>
        <begin position="1"/>
        <end position="48"/>
    </location>
</feature>
<dbReference type="EMBL" id="FOPJ01000015">
    <property type="protein sequence ID" value="SFG79926.1"/>
    <property type="molecule type" value="Genomic_DNA"/>
</dbReference>
<organism evidence="2 3">
    <name type="scientific">Corynebacterium spheniscorum</name>
    <dbReference type="NCBI Taxonomy" id="185761"/>
    <lineage>
        <taxon>Bacteria</taxon>
        <taxon>Bacillati</taxon>
        <taxon>Actinomycetota</taxon>
        <taxon>Actinomycetes</taxon>
        <taxon>Mycobacteriales</taxon>
        <taxon>Corynebacteriaceae</taxon>
        <taxon>Corynebacterium</taxon>
    </lineage>
</organism>
<accession>A0A1I2UY85</accession>
<keyword evidence="3" id="KW-1185">Reference proteome</keyword>
<proteinExistence type="predicted"/>
<name>A0A1I2UY85_9CORY</name>
<protein>
    <submittedName>
        <fullName evidence="2">Uncharacterized protein</fullName>
    </submittedName>
</protein>
<gene>
    <name evidence="2" type="ORF">SAMN05660282_01999</name>
</gene>
<evidence type="ECO:0000313" key="2">
    <source>
        <dbReference type="EMBL" id="SFG79926.1"/>
    </source>
</evidence>
<evidence type="ECO:0000313" key="3">
    <source>
        <dbReference type="Proteomes" id="UP000199065"/>
    </source>
</evidence>
<dbReference type="Proteomes" id="UP000199065">
    <property type="component" value="Unassembled WGS sequence"/>
</dbReference>
<reference evidence="2 3" key="1">
    <citation type="submission" date="2016-10" db="EMBL/GenBank/DDBJ databases">
        <authorList>
            <person name="de Groot N.N."/>
        </authorList>
    </citation>
    <scope>NUCLEOTIDE SEQUENCE [LARGE SCALE GENOMIC DNA]</scope>
    <source>
        <strain>J11</strain>
        <strain evidence="3">PG 39</strain>
    </source>
</reference>
<evidence type="ECO:0000256" key="1">
    <source>
        <dbReference type="SAM" id="MobiDB-lite"/>
    </source>
</evidence>